<reference evidence="1" key="1">
    <citation type="submission" date="2023-03" db="EMBL/GenBank/DDBJ databases">
        <title>Massive genome expansion in bonnet fungi (Mycena s.s.) driven by repeated elements and novel gene families across ecological guilds.</title>
        <authorList>
            <consortium name="Lawrence Berkeley National Laboratory"/>
            <person name="Harder C.B."/>
            <person name="Miyauchi S."/>
            <person name="Viragh M."/>
            <person name="Kuo A."/>
            <person name="Thoen E."/>
            <person name="Andreopoulos B."/>
            <person name="Lu D."/>
            <person name="Skrede I."/>
            <person name="Drula E."/>
            <person name="Henrissat B."/>
            <person name="Morin E."/>
            <person name="Kohler A."/>
            <person name="Barry K."/>
            <person name="LaButti K."/>
            <person name="Morin E."/>
            <person name="Salamov A."/>
            <person name="Lipzen A."/>
            <person name="Mereny Z."/>
            <person name="Hegedus B."/>
            <person name="Baldrian P."/>
            <person name="Stursova M."/>
            <person name="Weitz H."/>
            <person name="Taylor A."/>
            <person name="Grigoriev I.V."/>
            <person name="Nagy L.G."/>
            <person name="Martin F."/>
            <person name="Kauserud H."/>
        </authorList>
    </citation>
    <scope>NUCLEOTIDE SEQUENCE</scope>
    <source>
        <strain evidence="1">CBHHK182m</strain>
    </source>
</reference>
<name>A0AAD7JB93_9AGAR</name>
<keyword evidence="2" id="KW-1185">Reference proteome</keyword>
<sequence length="286" mass="31976">MALKYEPTASDAFLMPSPLCRLFWMPELSDAVLNLCTLEDLVFLSHSGPLGREVFTGFFALKLRLSLLRFFPPRYYDAVPALLVYSTFGQQRHDTASDLNIVSPRGTASIWIDFMVSINGEEVASDMDRRFLGKVKTYLTFKLPGVDAANCSVTVTVSECSSTSILPTVFRAADTSQMTMIDARRVVVPYRISLKGFYATGMHVADDAQYLTAGFDRFNPSKAKVPCGLACPYIGRDTLGFSGIREVAWRCRAGDVDGRRAFSHVWYLGRLCTNPFCDNYNKPFRL</sequence>
<dbReference type="Proteomes" id="UP001215598">
    <property type="component" value="Unassembled WGS sequence"/>
</dbReference>
<organism evidence="1 2">
    <name type="scientific">Mycena metata</name>
    <dbReference type="NCBI Taxonomy" id="1033252"/>
    <lineage>
        <taxon>Eukaryota</taxon>
        <taxon>Fungi</taxon>
        <taxon>Dikarya</taxon>
        <taxon>Basidiomycota</taxon>
        <taxon>Agaricomycotina</taxon>
        <taxon>Agaricomycetes</taxon>
        <taxon>Agaricomycetidae</taxon>
        <taxon>Agaricales</taxon>
        <taxon>Marasmiineae</taxon>
        <taxon>Mycenaceae</taxon>
        <taxon>Mycena</taxon>
    </lineage>
</organism>
<accession>A0AAD7JB93</accession>
<proteinExistence type="predicted"/>
<gene>
    <name evidence="1" type="ORF">B0H16DRAFT_1719839</name>
</gene>
<evidence type="ECO:0000313" key="1">
    <source>
        <dbReference type="EMBL" id="KAJ7761140.1"/>
    </source>
</evidence>
<protein>
    <submittedName>
        <fullName evidence="1">Uncharacterized protein</fullName>
    </submittedName>
</protein>
<dbReference type="AlphaFoldDB" id="A0AAD7JB93"/>
<evidence type="ECO:0000313" key="2">
    <source>
        <dbReference type="Proteomes" id="UP001215598"/>
    </source>
</evidence>
<dbReference type="EMBL" id="JARKIB010000036">
    <property type="protein sequence ID" value="KAJ7761140.1"/>
    <property type="molecule type" value="Genomic_DNA"/>
</dbReference>
<comment type="caution">
    <text evidence="1">The sequence shown here is derived from an EMBL/GenBank/DDBJ whole genome shotgun (WGS) entry which is preliminary data.</text>
</comment>